<dbReference type="Proteomes" id="UP000027778">
    <property type="component" value="Unassembled WGS sequence"/>
</dbReference>
<sequence>MIPIICIITTILSFIFAIMYRNKYPGYSILVVFIVPAISFYVLGKFQYTEVFIGFAITYIFFTSLLTLKRISANQ</sequence>
<gene>
    <name evidence="2" type="ORF">BAGA_11590</name>
</gene>
<dbReference type="OrthoDB" id="2913327at2"/>
<keyword evidence="3" id="KW-1185">Reference proteome</keyword>
<evidence type="ECO:0000313" key="3">
    <source>
        <dbReference type="Proteomes" id="UP000027778"/>
    </source>
</evidence>
<dbReference type="EMBL" id="JOTM01000002">
    <property type="protein sequence ID" value="KEK25266.1"/>
    <property type="molecule type" value="Genomic_DNA"/>
</dbReference>
<accession>A0A073KFH1</accession>
<evidence type="ECO:0000256" key="1">
    <source>
        <dbReference type="SAM" id="Phobius"/>
    </source>
</evidence>
<proteinExistence type="predicted"/>
<protein>
    <submittedName>
        <fullName evidence="2">Accessory gene regulator AgrC</fullName>
    </submittedName>
</protein>
<keyword evidence="1" id="KW-0812">Transmembrane</keyword>
<feature type="transmembrane region" description="Helical" evidence="1">
    <location>
        <begin position="51"/>
        <end position="68"/>
    </location>
</feature>
<keyword evidence="1" id="KW-1133">Transmembrane helix</keyword>
<evidence type="ECO:0000313" key="2">
    <source>
        <dbReference type="EMBL" id="KEK25266.1"/>
    </source>
</evidence>
<dbReference type="AlphaFoldDB" id="A0A073KFH1"/>
<name>A0A073KFH1_9BACI</name>
<keyword evidence="1" id="KW-0472">Membrane</keyword>
<feature type="transmembrane region" description="Helical" evidence="1">
    <location>
        <begin position="27"/>
        <end position="44"/>
    </location>
</feature>
<organism evidence="2 3">
    <name type="scientific">Bacillus gaemokensis</name>
    <dbReference type="NCBI Taxonomy" id="574375"/>
    <lineage>
        <taxon>Bacteria</taxon>
        <taxon>Bacillati</taxon>
        <taxon>Bacillota</taxon>
        <taxon>Bacilli</taxon>
        <taxon>Bacillales</taxon>
        <taxon>Bacillaceae</taxon>
        <taxon>Bacillus</taxon>
        <taxon>Bacillus cereus group</taxon>
    </lineage>
</organism>
<reference evidence="2 3" key="1">
    <citation type="submission" date="2014-06" db="EMBL/GenBank/DDBJ databases">
        <title>Draft genome sequence of Bacillus gaemokensis JCM 15801 (MCCC 1A00707).</title>
        <authorList>
            <person name="Lai Q."/>
            <person name="Liu Y."/>
            <person name="Shao Z."/>
        </authorList>
    </citation>
    <scope>NUCLEOTIDE SEQUENCE [LARGE SCALE GENOMIC DNA]</scope>
    <source>
        <strain evidence="2 3">JCM 15801</strain>
    </source>
</reference>
<dbReference type="RefSeq" id="WP_033673111.1">
    <property type="nucleotide sequence ID" value="NZ_JOTM01000002.1"/>
</dbReference>
<comment type="caution">
    <text evidence="2">The sequence shown here is derived from an EMBL/GenBank/DDBJ whole genome shotgun (WGS) entry which is preliminary data.</text>
</comment>